<dbReference type="CDD" id="cd00761">
    <property type="entry name" value="Glyco_tranf_GTA_type"/>
    <property type="match status" value="1"/>
</dbReference>
<feature type="domain" description="Glycosyltransferase 2-like" evidence="1">
    <location>
        <begin position="40"/>
        <end position="154"/>
    </location>
</feature>
<protein>
    <submittedName>
        <fullName evidence="2">Glycosyltransferase family A protein</fullName>
        <ecNumber evidence="2">2.4.-.-</ecNumber>
    </submittedName>
</protein>
<organism evidence="2 3">
    <name type="scientific">Salegentibacter chungangensis</name>
    <dbReference type="NCBI Taxonomy" id="1335724"/>
    <lineage>
        <taxon>Bacteria</taxon>
        <taxon>Pseudomonadati</taxon>
        <taxon>Bacteroidota</taxon>
        <taxon>Flavobacteriia</taxon>
        <taxon>Flavobacteriales</taxon>
        <taxon>Flavobacteriaceae</taxon>
        <taxon>Salegentibacter</taxon>
    </lineage>
</organism>
<comment type="caution">
    <text evidence="2">The sequence shown here is derived from an EMBL/GenBank/DDBJ whole genome shotgun (WGS) entry which is preliminary data.</text>
</comment>
<keyword evidence="2" id="KW-0328">Glycosyltransferase</keyword>
<gene>
    <name evidence="2" type="ORF">ACFQ3Q_05690</name>
</gene>
<name>A0ABW3NQN1_9FLAO</name>
<dbReference type="GO" id="GO:0016757">
    <property type="term" value="F:glycosyltransferase activity"/>
    <property type="evidence" value="ECO:0007669"/>
    <property type="project" value="UniProtKB-KW"/>
</dbReference>
<evidence type="ECO:0000313" key="2">
    <source>
        <dbReference type="EMBL" id="MFD1095234.1"/>
    </source>
</evidence>
<sequence length="324" mass="37267">MREGVNPEKYKSGLNKSYFHRIIIPVYIPETDDTYFSESLEIFRKTLNSIERTVNPEITAVSIIDNHSSGVVKELINSYCERGVVDKLVTYSENRGKVYAAVSEARACYEPFVTIADADVLFFKGWENAVFQVFKEHPKAGVVSPVPSQNLGLYYTSSVFFDNFWKRNIGYDKVVSDRDCEFFIRGMGNPALLKRDKNKYNWKEKQYYLKGDTKAIIGAGHFVATYKRGLFNQNSGFPEKKFDIGYEQSFLDKLADKAGTYRLSTPKTYAYHMGNKMDEFIREYQGSGEILRNIPCVCNSLPKLNTPYSLRSAFFKTMKKLIKF</sequence>
<keyword evidence="3" id="KW-1185">Reference proteome</keyword>
<dbReference type="SUPFAM" id="SSF53448">
    <property type="entry name" value="Nucleotide-diphospho-sugar transferases"/>
    <property type="match status" value="1"/>
</dbReference>
<dbReference type="EMBL" id="JBHTLI010000001">
    <property type="protein sequence ID" value="MFD1095234.1"/>
    <property type="molecule type" value="Genomic_DNA"/>
</dbReference>
<dbReference type="RefSeq" id="WP_380743807.1">
    <property type="nucleotide sequence ID" value="NZ_JBHTLI010000001.1"/>
</dbReference>
<dbReference type="InterPro" id="IPR001173">
    <property type="entry name" value="Glyco_trans_2-like"/>
</dbReference>
<dbReference type="Pfam" id="PF00535">
    <property type="entry name" value="Glycos_transf_2"/>
    <property type="match status" value="1"/>
</dbReference>
<dbReference type="EC" id="2.4.-.-" evidence="2"/>
<reference evidence="3" key="1">
    <citation type="journal article" date="2019" name="Int. J. Syst. Evol. Microbiol.">
        <title>The Global Catalogue of Microorganisms (GCM) 10K type strain sequencing project: providing services to taxonomists for standard genome sequencing and annotation.</title>
        <authorList>
            <consortium name="The Broad Institute Genomics Platform"/>
            <consortium name="The Broad Institute Genome Sequencing Center for Infectious Disease"/>
            <person name="Wu L."/>
            <person name="Ma J."/>
        </authorList>
    </citation>
    <scope>NUCLEOTIDE SEQUENCE [LARGE SCALE GENOMIC DNA]</scope>
    <source>
        <strain evidence="3">CCUG 64793</strain>
    </source>
</reference>
<proteinExistence type="predicted"/>
<dbReference type="Gene3D" id="3.90.550.10">
    <property type="entry name" value="Spore Coat Polysaccharide Biosynthesis Protein SpsA, Chain A"/>
    <property type="match status" value="1"/>
</dbReference>
<accession>A0ABW3NQN1</accession>
<evidence type="ECO:0000313" key="3">
    <source>
        <dbReference type="Proteomes" id="UP001597131"/>
    </source>
</evidence>
<keyword evidence="2" id="KW-0808">Transferase</keyword>
<dbReference type="InterPro" id="IPR029044">
    <property type="entry name" value="Nucleotide-diphossugar_trans"/>
</dbReference>
<dbReference type="Proteomes" id="UP001597131">
    <property type="component" value="Unassembled WGS sequence"/>
</dbReference>
<evidence type="ECO:0000259" key="1">
    <source>
        <dbReference type="Pfam" id="PF00535"/>
    </source>
</evidence>